<keyword evidence="6 10" id="KW-0408">Iron</keyword>
<dbReference type="CDD" id="cd11031">
    <property type="entry name" value="Cyp158A-like"/>
    <property type="match status" value="1"/>
</dbReference>
<keyword evidence="8" id="KW-0045">Antibiotic biosynthesis</keyword>
<gene>
    <name evidence="12" type="ORF">GA0074696_6106</name>
</gene>
<dbReference type="GO" id="GO:0004497">
    <property type="term" value="F:monooxygenase activity"/>
    <property type="evidence" value="ECO:0007669"/>
    <property type="project" value="UniProtKB-KW"/>
</dbReference>
<reference evidence="12 13" key="1">
    <citation type="submission" date="2016-06" db="EMBL/GenBank/DDBJ databases">
        <authorList>
            <person name="Kjaerup R.B."/>
            <person name="Dalgaard T.S."/>
            <person name="Juul-Madsen H.R."/>
        </authorList>
    </citation>
    <scope>NUCLEOTIDE SEQUENCE [LARGE SCALE GENOMIC DNA]</scope>
    <source>
        <strain evidence="12 13">DSM 43821</strain>
    </source>
</reference>
<evidence type="ECO:0000256" key="8">
    <source>
        <dbReference type="ARBA" id="ARBA00023194"/>
    </source>
</evidence>
<accession>A0A1C5AIZ5</accession>
<evidence type="ECO:0000256" key="5">
    <source>
        <dbReference type="ARBA" id="ARBA00023002"/>
    </source>
</evidence>
<dbReference type="SUPFAM" id="SSF48264">
    <property type="entry name" value="Cytochrome P450"/>
    <property type="match status" value="1"/>
</dbReference>
<keyword evidence="5 10" id="KW-0560">Oxidoreductase</keyword>
<evidence type="ECO:0000256" key="3">
    <source>
        <dbReference type="ARBA" id="ARBA00022723"/>
    </source>
</evidence>
<keyword evidence="2 10" id="KW-0349">Heme</keyword>
<evidence type="ECO:0000256" key="4">
    <source>
        <dbReference type="ARBA" id="ARBA00022857"/>
    </source>
</evidence>
<evidence type="ECO:0000256" key="11">
    <source>
        <dbReference type="SAM" id="MobiDB-lite"/>
    </source>
</evidence>
<feature type="region of interest" description="Disordered" evidence="11">
    <location>
        <begin position="1"/>
        <end position="21"/>
    </location>
</feature>
<organism evidence="12 13">
    <name type="scientific">Micromonospora purpureochromogenes</name>
    <dbReference type="NCBI Taxonomy" id="47872"/>
    <lineage>
        <taxon>Bacteria</taxon>
        <taxon>Bacillati</taxon>
        <taxon>Actinomycetota</taxon>
        <taxon>Actinomycetes</taxon>
        <taxon>Micromonosporales</taxon>
        <taxon>Micromonosporaceae</taxon>
        <taxon>Micromonospora</taxon>
    </lineage>
</organism>
<evidence type="ECO:0000313" key="12">
    <source>
        <dbReference type="EMBL" id="SCF45051.1"/>
    </source>
</evidence>
<keyword evidence="3 10" id="KW-0479">Metal-binding</keyword>
<protein>
    <submittedName>
        <fullName evidence="12">Cytochrome P450</fullName>
    </submittedName>
</protein>
<dbReference type="Pfam" id="PF00067">
    <property type="entry name" value="p450"/>
    <property type="match status" value="1"/>
</dbReference>
<evidence type="ECO:0000256" key="2">
    <source>
        <dbReference type="ARBA" id="ARBA00022617"/>
    </source>
</evidence>
<dbReference type="GO" id="GO:0020037">
    <property type="term" value="F:heme binding"/>
    <property type="evidence" value="ECO:0007669"/>
    <property type="project" value="InterPro"/>
</dbReference>
<dbReference type="Proteomes" id="UP000198228">
    <property type="component" value="Chromosome I"/>
</dbReference>
<dbReference type="InterPro" id="IPR002397">
    <property type="entry name" value="Cyt_P450_B"/>
</dbReference>
<dbReference type="RefSeq" id="WP_231925203.1">
    <property type="nucleotide sequence ID" value="NZ_LT607410.1"/>
</dbReference>
<dbReference type="AlphaFoldDB" id="A0A1C5AIZ5"/>
<comment type="pathway">
    <text evidence="9">Antibiotic biosynthesis; mycinamicin biosynthesis.</text>
</comment>
<dbReference type="FunFam" id="1.10.630.10:FF:000018">
    <property type="entry name" value="Cytochrome P450 monooxygenase"/>
    <property type="match status" value="1"/>
</dbReference>
<evidence type="ECO:0000256" key="10">
    <source>
        <dbReference type="RuleBase" id="RU000461"/>
    </source>
</evidence>
<name>A0A1C5AIZ5_9ACTN</name>
<dbReference type="PANTHER" id="PTHR46696:SF1">
    <property type="entry name" value="CYTOCHROME P450 YJIB-RELATED"/>
    <property type="match status" value="1"/>
</dbReference>
<dbReference type="InterPro" id="IPR017972">
    <property type="entry name" value="Cyt_P450_CS"/>
</dbReference>
<dbReference type="GO" id="GO:0005506">
    <property type="term" value="F:iron ion binding"/>
    <property type="evidence" value="ECO:0007669"/>
    <property type="project" value="InterPro"/>
</dbReference>
<dbReference type="InterPro" id="IPR036396">
    <property type="entry name" value="Cyt_P450_sf"/>
</dbReference>
<dbReference type="EMBL" id="LT607410">
    <property type="protein sequence ID" value="SCF45051.1"/>
    <property type="molecule type" value="Genomic_DNA"/>
</dbReference>
<evidence type="ECO:0000256" key="6">
    <source>
        <dbReference type="ARBA" id="ARBA00023004"/>
    </source>
</evidence>
<sequence length="402" mass="44718">MTETAQPTIPQPYPFSDPHRLDIDPRYARLRQEQPLTRIRMPFGEPAWLATRHADVRTVLGDPRFSRAASVGRDEPRNSPRQTDTGILQMDPPEHTRLRRLVAKAFTARRVEELRPRTRAVAEELVEAMVDAGSPADLVAHLATPLPIRVICDLLGVPVTDQDRFHTWSEAVVSTTSLPPEVAGSYVEQLLGYMAGLIAQRRTAPTDDLIGAMVRARDEHADRLSEEEVVRLAAGLLAAGHETTVTQIPNMVYVLLTEPDGWERLRTDRALVPTAVEELMRFIPLGATAAFPRYALEDVELGGELVRAGEPVVVSIHSANRDERVFADPDRLDLGREVNPHVGFGHGVHHCVGAQLARMELQVVLETLLRRTPGLRLAVRESELRWKSGLLVRGLTAMPVSW</sequence>
<evidence type="ECO:0000313" key="13">
    <source>
        <dbReference type="Proteomes" id="UP000198228"/>
    </source>
</evidence>
<dbReference type="PROSITE" id="PS00086">
    <property type="entry name" value="CYTOCHROME_P450"/>
    <property type="match status" value="1"/>
</dbReference>
<dbReference type="PANTHER" id="PTHR46696">
    <property type="entry name" value="P450, PUTATIVE (EUROFUNG)-RELATED"/>
    <property type="match status" value="1"/>
</dbReference>
<keyword evidence="7 10" id="KW-0503">Monooxygenase</keyword>
<dbReference type="GO" id="GO:0017000">
    <property type="term" value="P:antibiotic biosynthetic process"/>
    <property type="evidence" value="ECO:0007669"/>
    <property type="project" value="UniProtKB-KW"/>
</dbReference>
<dbReference type="InterPro" id="IPR001128">
    <property type="entry name" value="Cyt_P450"/>
</dbReference>
<comment type="similarity">
    <text evidence="1 10">Belongs to the cytochrome P450 family.</text>
</comment>
<dbReference type="PRINTS" id="PR00385">
    <property type="entry name" value="P450"/>
</dbReference>
<evidence type="ECO:0000256" key="7">
    <source>
        <dbReference type="ARBA" id="ARBA00023033"/>
    </source>
</evidence>
<keyword evidence="4" id="KW-0521">NADP</keyword>
<feature type="region of interest" description="Disordered" evidence="11">
    <location>
        <begin position="67"/>
        <end position="90"/>
    </location>
</feature>
<dbReference type="GO" id="GO:0016705">
    <property type="term" value="F:oxidoreductase activity, acting on paired donors, with incorporation or reduction of molecular oxygen"/>
    <property type="evidence" value="ECO:0007669"/>
    <property type="project" value="InterPro"/>
</dbReference>
<dbReference type="Gene3D" id="1.10.630.10">
    <property type="entry name" value="Cytochrome P450"/>
    <property type="match status" value="1"/>
</dbReference>
<evidence type="ECO:0000256" key="9">
    <source>
        <dbReference type="ARBA" id="ARBA00060683"/>
    </source>
</evidence>
<evidence type="ECO:0000256" key="1">
    <source>
        <dbReference type="ARBA" id="ARBA00010617"/>
    </source>
</evidence>
<dbReference type="PRINTS" id="PR00359">
    <property type="entry name" value="BP450"/>
</dbReference>
<proteinExistence type="inferred from homology"/>